<organism evidence="12 13">
    <name type="scientific">Plasmodium ovale</name>
    <name type="common">malaria parasite P. ovale</name>
    <dbReference type="NCBI Taxonomy" id="36330"/>
    <lineage>
        <taxon>Eukaryota</taxon>
        <taxon>Sar</taxon>
        <taxon>Alveolata</taxon>
        <taxon>Apicomplexa</taxon>
        <taxon>Aconoidasida</taxon>
        <taxon>Haemosporida</taxon>
        <taxon>Plasmodiidae</taxon>
        <taxon>Plasmodium</taxon>
        <taxon>Plasmodium (Plasmodium)</taxon>
    </lineage>
</organism>
<dbReference type="PANTHER" id="PTHR16130">
    <property type="entry name" value="LYSOSOMAL COBALAMIN TRANSPORTER-RELATED"/>
    <property type="match status" value="1"/>
</dbReference>
<keyword evidence="7 11" id="KW-0472">Membrane</keyword>
<keyword evidence="6 11" id="KW-1133">Transmembrane helix</keyword>
<feature type="transmembrane region" description="Helical" evidence="11">
    <location>
        <begin position="35"/>
        <end position="62"/>
    </location>
</feature>
<evidence type="ECO:0000256" key="5">
    <source>
        <dbReference type="ARBA" id="ARBA00022692"/>
    </source>
</evidence>
<evidence type="ECO:0000256" key="7">
    <source>
        <dbReference type="ARBA" id="ARBA00023136"/>
    </source>
</evidence>
<dbReference type="Proteomes" id="UP000242942">
    <property type="component" value="Chromosome 12"/>
</dbReference>
<reference evidence="12 13" key="1">
    <citation type="submission" date="2016-06" db="EMBL/GenBank/DDBJ databases">
        <authorList>
            <consortium name="Pathogen Informatics"/>
        </authorList>
    </citation>
    <scope>NUCLEOTIDE SEQUENCE [LARGE SCALE GENOMIC DNA]</scope>
    <source>
        <strain evidence="12">PocGH01</strain>
    </source>
</reference>
<name>A0A1D3TK97_PLAOA</name>
<feature type="transmembrane region" description="Helical" evidence="11">
    <location>
        <begin position="283"/>
        <end position="316"/>
    </location>
</feature>
<keyword evidence="8" id="KW-0458">Lysosome</keyword>
<evidence type="ECO:0000256" key="1">
    <source>
        <dbReference type="ARBA" id="ARBA00004155"/>
    </source>
</evidence>
<feature type="transmembrane region" description="Helical" evidence="11">
    <location>
        <begin position="402"/>
        <end position="424"/>
    </location>
</feature>
<dbReference type="InterPro" id="IPR006876">
    <property type="entry name" value="LMBR1-like_membr_prot"/>
</dbReference>
<keyword evidence="5 11" id="KW-0812">Transmembrane</keyword>
<evidence type="ECO:0000256" key="9">
    <source>
        <dbReference type="ARBA" id="ARBA00023285"/>
    </source>
</evidence>
<feature type="transmembrane region" description="Helical" evidence="11">
    <location>
        <begin position="478"/>
        <end position="498"/>
    </location>
</feature>
<keyword evidence="3" id="KW-0813">Transport</keyword>
<dbReference type="PANTHER" id="PTHR16130:SF2">
    <property type="entry name" value="LYSOSOMAL COBALAMIN TRANSPORT ESCORT PROTEIN LMBD1"/>
    <property type="match status" value="1"/>
</dbReference>
<evidence type="ECO:0000256" key="8">
    <source>
        <dbReference type="ARBA" id="ARBA00023228"/>
    </source>
</evidence>
<dbReference type="Pfam" id="PF04791">
    <property type="entry name" value="LMBR1"/>
    <property type="match status" value="1"/>
</dbReference>
<comment type="subcellular location">
    <subcellularLocation>
        <location evidence="1">Lysosome membrane</location>
        <topology evidence="1">Multi-pass membrane protein</topology>
    </subcellularLocation>
</comment>
<proteinExistence type="inferred from homology"/>
<keyword evidence="9" id="KW-0170">Cobalt</keyword>
<evidence type="ECO:0000256" key="2">
    <source>
        <dbReference type="ARBA" id="ARBA00009901"/>
    </source>
</evidence>
<dbReference type="EMBL" id="LT594593">
    <property type="protein sequence ID" value="SCP05387.1"/>
    <property type="molecule type" value="Genomic_DNA"/>
</dbReference>
<sequence length="531" mass="62177">MAICYIFGKRYNSLNFIFTSCGTFYKYFVKSNESTLLTAVTFILSLSSSFVLVLFIPIDIYLVSNGNLEISNLEINQKLISRFYHFMFWVLIFEAYVLIPFSYFCLKNRNAYKNEFDDNITPFENVIESLRKTVYFILFLVLLSIIGLIYRPGHKLAMEKGKELEYISDLLDMKHTGESAILFLMGCVVLVGVSFWVTYTSYGIACLPLSFLQQKNIEYDKREIENRFTNLKEKEMMIKNKYNKYNEMREKDKYEILKIEKMKRILSKYNYKLQEMEKLSESWLSYIIGIGLTFRVVAGLVFLTFSFVIYISLLAAITDKYYNSICAYKCGFVLEQISTIFNLLDSMLILFSQFFPLDILIIASLAIYIFCCSLYGIINMGIRIFFIPLYKLKPKKSSPETLLVLCFLIIHIILVLIMTLLTIAPNYITYGVQKIKLNDNIGYIKCSLKTDKNVCKMSVLSIFFNKIFFGIPYFANSYFFSNCLFILMYTFSLVYRIFFKKFSYLDSIDELDLNKENLDEHMNLLPLETLT</sequence>
<keyword evidence="4" id="KW-0846">Cobalamin</keyword>
<feature type="transmembrane region" description="Helical" evidence="11">
    <location>
        <begin position="83"/>
        <end position="104"/>
    </location>
</feature>
<evidence type="ECO:0000256" key="11">
    <source>
        <dbReference type="SAM" id="Phobius"/>
    </source>
</evidence>
<dbReference type="GO" id="GO:0031419">
    <property type="term" value="F:cobalamin binding"/>
    <property type="evidence" value="ECO:0007669"/>
    <property type="project" value="UniProtKB-KW"/>
</dbReference>
<evidence type="ECO:0000256" key="4">
    <source>
        <dbReference type="ARBA" id="ARBA00022628"/>
    </source>
</evidence>
<accession>A0A1D3TK97</accession>
<gene>
    <name evidence="12" type="primary">PocGH01_12025000</name>
    <name evidence="12" type="ORF">POCGH01_12025000</name>
</gene>
<dbReference type="InterPro" id="IPR050854">
    <property type="entry name" value="LMBD1_LysCbl_Transport"/>
</dbReference>
<keyword evidence="10" id="KW-0175">Coiled coil</keyword>
<keyword evidence="13" id="KW-1185">Reference proteome</keyword>
<dbReference type="AlphaFoldDB" id="A0A1D3TK97"/>
<evidence type="ECO:0000313" key="13">
    <source>
        <dbReference type="Proteomes" id="UP000242942"/>
    </source>
</evidence>
<dbReference type="VEuPathDB" id="PlasmoDB:POWCR01_120020600"/>
<dbReference type="VEuPathDB" id="PlasmoDB:PocGH01_12025000"/>
<evidence type="ECO:0000313" key="12">
    <source>
        <dbReference type="EMBL" id="SCP05387.1"/>
    </source>
</evidence>
<protein>
    <submittedName>
        <fullName evidence="12">LMBR1 domain-containing protein, putative</fullName>
    </submittedName>
</protein>
<evidence type="ECO:0000256" key="3">
    <source>
        <dbReference type="ARBA" id="ARBA00022448"/>
    </source>
</evidence>
<feature type="transmembrane region" description="Helical" evidence="11">
    <location>
        <begin position="361"/>
        <end position="390"/>
    </location>
</feature>
<feature type="transmembrane region" description="Helical" evidence="11">
    <location>
        <begin position="133"/>
        <end position="150"/>
    </location>
</feature>
<dbReference type="GO" id="GO:0005765">
    <property type="term" value="C:lysosomal membrane"/>
    <property type="evidence" value="ECO:0007669"/>
    <property type="project" value="UniProtKB-SubCell"/>
</dbReference>
<evidence type="ECO:0000256" key="10">
    <source>
        <dbReference type="SAM" id="Coils"/>
    </source>
</evidence>
<comment type="similarity">
    <text evidence="2">Belongs to the LIMR family. LMBRD1 subfamily.</text>
</comment>
<feature type="transmembrane region" description="Helical" evidence="11">
    <location>
        <begin position="180"/>
        <end position="199"/>
    </location>
</feature>
<dbReference type="GO" id="GO:0072665">
    <property type="term" value="P:protein localization to vacuole"/>
    <property type="evidence" value="ECO:0007669"/>
    <property type="project" value="TreeGrafter"/>
</dbReference>
<evidence type="ECO:0000256" key="6">
    <source>
        <dbReference type="ARBA" id="ARBA00022989"/>
    </source>
</evidence>
<feature type="coiled-coil region" evidence="10">
    <location>
        <begin position="214"/>
        <end position="279"/>
    </location>
</feature>
<dbReference type="OrthoDB" id="73273at2759"/>